<keyword evidence="3" id="KW-1185">Reference proteome</keyword>
<accession>A0AA38VTT7</accession>
<comment type="caution">
    <text evidence="2">The sequence shown here is derived from an EMBL/GenBank/DDBJ whole genome shotgun (WGS) entry which is preliminary data.</text>
</comment>
<evidence type="ECO:0000313" key="3">
    <source>
        <dbReference type="Proteomes" id="UP001172457"/>
    </source>
</evidence>
<dbReference type="Proteomes" id="UP001172457">
    <property type="component" value="Chromosome 8"/>
</dbReference>
<proteinExistence type="predicted"/>
<dbReference type="AlphaFoldDB" id="A0AA38VTT7"/>
<dbReference type="Pfam" id="PF17921">
    <property type="entry name" value="Integrase_H2C2"/>
    <property type="match status" value="1"/>
</dbReference>
<dbReference type="Gene3D" id="1.10.340.70">
    <property type="match status" value="1"/>
</dbReference>
<name>A0AA38VTT7_9ASTR</name>
<protein>
    <recommendedName>
        <fullName evidence="1">Integrase zinc-binding domain-containing protein</fullName>
    </recommendedName>
</protein>
<sequence>MDANGYCHKYFEVHQGHVGHPQKKSDVIPLISEEYHASLVGGHSGEEWTYQRVASEVFWVGMKKEVTDLVMKCEICQRNKSSSGSAAGLLQPLSLPNTVWEEDTMTRKPADPEEELRWMAKYVAVVRCQVEKAKEYMLNKLYSSSTLRIEELLQEDGNMKRKRDKVEGQSFLISNSPSTSLFMITEQLQL</sequence>
<evidence type="ECO:0000313" key="2">
    <source>
        <dbReference type="EMBL" id="KAJ9538207.1"/>
    </source>
</evidence>
<dbReference type="InterPro" id="IPR041588">
    <property type="entry name" value="Integrase_H2C2"/>
</dbReference>
<dbReference type="InterPro" id="IPR052160">
    <property type="entry name" value="Gypsy_RT_Integrase-like"/>
</dbReference>
<dbReference type="EMBL" id="JARYMX010000008">
    <property type="protein sequence ID" value="KAJ9538207.1"/>
    <property type="molecule type" value="Genomic_DNA"/>
</dbReference>
<feature type="domain" description="Integrase zinc-binding" evidence="1">
    <location>
        <begin position="27"/>
        <end position="82"/>
    </location>
</feature>
<evidence type="ECO:0000259" key="1">
    <source>
        <dbReference type="Pfam" id="PF17921"/>
    </source>
</evidence>
<organism evidence="2 3">
    <name type="scientific">Centaurea solstitialis</name>
    <name type="common">yellow star-thistle</name>
    <dbReference type="NCBI Taxonomy" id="347529"/>
    <lineage>
        <taxon>Eukaryota</taxon>
        <taxon>Viridiplantae</taxon>
        <taxon>Streptophyta</taxon>
        <taxon>Embryophyta</taxon>
        <taxon>Tracheophyta</taxon>
        <taxon>Spermatophyta</taxon>
        <taxon>Magnoliopsida</taxon>
        <taxon>eudicotyledons</taxon>
        <taxon>Gunneridae</taxon>
        <taxon>Pentapetalae</taxon>
        <taxon>asterids</taxon>
        <taxon>campanulids</taxon>
        <taxon>Asterales</taxon>
        <taxon>Asteraceae</taxon>
        <taxon>Carduoideae</taxon>
        <taxon>Cardueae</taxon>
        <taxon>Centaureinae</taxon>
        <taxon>Centaurea</taxon>
    </lineage>
</organism>
<gene>
    <name evidence="2" type="ORF">OSB04_030940</name>
</gene>
<reference evidence="2" key="1">
    <citation type="submission" date="2023-03" db="EMBL/GenBank/DDBJ databases">
        <title>Chromosome-scale reference genome and RAD-based genetic map of yellow starthistle (Centaurea solstitialis) reveal putative structural variation and QTLs associated with invader traits.</title>
        <authorList>
            <person name="Reatini B."/>
            <person name="Cang F.A."/>
            <person name="Jiang Q."/>
            <person name="Mckibben M.T.W."/>
            <person name="Barker M.S."/>
            <person name="Rieseberg L.H."/>
            <person name="Dlugosch K.M."/>
        </authorList>
    </citation>
    <scope>NUCLEOTIDE SEQUENCE</scope>
    <source>
        <strain evidence="2">CAN-66</strain>
        <tissue evidence="2">Leaf</tissue>
    </source>
</reference>
<dbReference type="PANTHER" id="PTHR47266">
    <property type="entry name" value="ENDONUCLEASE-RELATED"/>
    <property type="match status" value="1"/>
</dbReference>